<name>A0A235CN23_9GAMM</name>
<dbReference type="Pfam" id="PF00460">
    <property type="entry name" value="Flg_bb_rod"/>
    <property type="match status" value="1"/>
</dbReference>
<dbReference type="GO" id="GO:0071978">
    <property type="term" value="P:bacterial-type flagellum-dependent swarming motility"/>
    <property type="evidence" value="ECO:0007669"/>
    <property type="project" value="TreeGrafter"/>
</dbReference>
<dbReference type="EMBL" id="NQJF01000002">
    <property type="protein sequence ID" value="OYD25784.1"/>
    <property type="molecule type" value="Genomic_DNA"/>
</dbReference>
<dbReference type="Pfam" id="PF06429">
    <property type="entry name" value="Flg_bbr_C"/>
    <property type="match status" value="1"/>
</dbReference>
<feature type="domain" description="Flagellar basal body rod protein N-terminal" evidence="6">
    <location>
        <begin position="5"/>
        <end position="33"/>
    </location>
</feature>
<dbReference type="InterPro" id="IPR001444">
    <property type="entry name" value="Flag_bb_rod_N"/>
</dbReference>
<dbReference type="Proteomes" id="UP000295058">
    <property type="component" value="Unassembled WGS sequence"/>
</dbReference>
<dbReference type="InterPro" id="IPR053967">
    <property type="entry name" value="LlgE_F_G-like_D1"/>
</dbReference>
<dbReference type="InterPro" id="IPR020013">
    <property type="entry name" value="Flagellar_FlgE/F/G"/>
</dbReference>
<evidence type="ECO:0000256" key="5">
    <source>
        <dbReference type="RuleBase" id="RU362116"/>
    </source>
</evidence>
<comment type="caution">
    <text evidence="10">The sequence shown here is derived from an EMBL/GenBank/DDBJ whole genome shotgun (WGS) entry which is preliminary data.</text>
</comment>
<feature type="domain" description="Flagellar basal-body/hook protein C-terminal" evidence="7">
    <location>
        <begin position="376"/>
        <end position="417"/>
    </location>
</feature>
<dbReference type="Pfam" id="PF22692">
    <property type="entry name" value="LlgE_F_G_D1"/>
    <property type="match status" value="1"/>
</dbReference>
<dbReference type="PANTHER" id="PTHR30435">
    <property type="entry name" value="FLAGELLAR PROTEIN"/>
    <property type="match status" value="1"/>
</dbReference>
<comment type="subcellular location">
    <subcellularLocation>
        <location evidence="1 5">Bacterial flagellum basal body</location>
    </subcellularLocation>
</comment>
<dbReference type="InterPro" id="IPR037058">
    <property type="entry name" value="Falgellar_hook_FlgE_sf"/>
</dbReference>
<dbReference type="EMBL" id="SODO01000003">
    <property type="protein sequence ID" value="TDW60208.1"/>
    <property type="molecule type" value="Genomic_DNA"/>
</dbReference>
<dbReference type="Pfam" id="PF07559">
    <property type="entry name" value="FlgE_D2"/>
    <property type="match status" value="1"/>
</dbReference>
<evidence type="ECO:0000313" key="12">
    <source>
        <dbReference type="Proteomes" id="UP000243640"/>
    </source>
</evidence>
<evidence type="ECO:0000313" key="13">
    <source>
        <dbReference type="Proteomes" id="UP000295058"/>
    </source>
</evidence>
<evidence type="ECO:0000256" key="2">
    <source>
        <dbReference type="ARBA" id="ARBA00009677"/>
    </source>
</evidence>
<dbReference type="InterPro" id="IPR010930">
    <property type="entry name" value="Flg_bb/hook_C_dom"/>
</dbReference>
<proteinExistence type="inferred from homology"/>
<evidence type="ECO:0000259" key="7">
    <source>
        <dbReference type="Pfam" id="PF06429"/>
    </source>
</evidence>
<dbReference type="GO" id="GO:0009425">
    <property type="term" value="C:bacterial-type flagellum basal body"/>
    <property type="evidence" value="ECO:0007669"/>
    <property type="project" value="UniProtKB-SubCell"/>
</dbReference>
<dbReference type="PANTHER" id="PTHR30435:SF1">
    <property type="entry name" value="FLAGELLAR HOOK PROTEIN FLGE"/>
    <property type="match status" value="1"/>
</dbReference>
<comment type="similarity">
    <text evidence="2 5">Belongs to the flagella basal body rod proteins family.</text>
</comment>
<reference evidence="10 12" key="1">
    <citation type="submission" date="2017-08" db="EMBL/GenBank/DDBJ databases">
        <title>Draft Genome Sequence of the Marine Bacterium Oceanimonas baumannii ATCC 700832.</title>
        <authorList>
            <person name="Mcclelland W.D."/>
            <person name="Brennan M.A."/>
            <person name="Trachtenberg A.M."/>
            <person name="Maclea K.S."/>
        </authorList>
    </citation>
    <scope>NUCLEOTIDE SEQUENCE [LARGE SCALE GENOMIC DNA]</scope>
    <source>
        <strain evidence="10 12">ATCC 700832</strain>
    </source>
</reference>
<dbReference type="InterPro" id="IPR011491">
    <property type="entry name" value="FlgE_D2"/>
</dbReference>
<keyword evidence="10" id="KW-0966">Cell projection</keyword>
<evidence type="ECO:0000259" key="9">
    <source>
        <dbReference type="Pfam" id="PF22692"/>
    </source>
</evidence>
<gene>
    <name evidence="10" type="primary">flgE</name>
    <name evidence="10" type="ORF">B6S09_02780</name>
    <name evidence="11" type="ORF">LY04_01203</name>
</gene>
<dbReference type="SUPFAM" id="SSF117143">
    <property type="entry name" value="Flagellar hook protein flgE"/>
    <property type="match status" value="1"/>
</dbReference>
<reference evidence="11 13" key="2">
    <citation type="submission" date="2019-03" db="EMBL/GenBank/DDBJ databases">
        <title>Genomic Encyclopedia of Archaeal and Bacterial Type Strains, Phase II (KMG-II): from individual species to whole genera.</title>
        <authorList>
            <person name="Goeker M."/>
        </authorList>
    </citation>
    <scope>NUCLEOTIDE SEQUENCE [LARGE SCALE GENOMIC DNA]</scope>
    <source>
        <strain evidence="11 13">DSM 15594</strain>
    </source>
</reference>
<dbReference type="AlphaFoldDB" id="A0A235CN23"/>
<dbReference type="NCBIfam" id="NF005286">
    <property type="entry name" value="PRK06803.1"/>
    <property type="match status" value="1"/>
</dbReference>
<sequence length="421" mass="44319">MSMSIGLNGLRATSESLGVISHNIANVSTAGFKSARAEFAAIYGGGQPSGVQVSNVTQNFERDGDVVNTGRALDLAISGNGFFMTSLNGQTAFTRAGTFNRDANNYIVGGNGMRLQGYAIDEAGQLQQGVIEDLRVDGGALPAEASTRVEFTANLKADAEIPEANFAPDDATSYNFSQSSEVFDSLGSRHVLTQYFVKTGSNEWQQHFYINGEPLNKDPASPPPPEAPKSLPGATLAFGSDGKFTGVTGTNAVVDADNAKLSKIELAFSPEGAEPVKITLTPADMTQYASEFSVSRNQPDGYTAGELAGIRFESNGDMYAVFTNGQEQIKGKVVMAAFANPNGLRQGDNTSWHQSFASGAPTLGEPGTGTLGSLTAGAYEGSNVELTGELVNLMTAQRNYQANSKSISAADKMTQVLFNSF</sequence>
<dbReference type="NCBIfam" id="TIGR03506">
    <property type="entry name" value="FlgEFG_subfam"/>
    <property type="match status" value="1"/>
</dbReference>
<dbReference type="Proteomes" id="UP000243640">
    <property type="component" value="Unassembled WGS sequence"/>
</dbReference>
<evidence type="ECO:0000259" key="6">
    <source>
        <dbReference type="Pfam" id="PF00460"/>
    </source>
</evidence>
<evidence type="ECO:0000259" key="8">
    <source>
        <dbReference type="Pfam" id="PF07559"/>
    </source>
</evidence>
<evidence type="ECO:0000256" key="4">
    <source>
        <dbReference type="ARBA" id="ARBA00023143"/>
    </source>
</evidence>
<dbReference type="InterPro" id="IPR037925">
    <property type="entry name" value="FlgE/F/G-like"/>
</dbReference>
<protein>
    <recommendedName>
        <fullName evidence="3 5">Flagellar hook protein FlgE</fullName>
    </recommendedName>
</protein>
<organism evidence="10 12">
    <name type="scientific">Oceanimonas baumannii</name>
    <dbReference type="NCBI Taxonomy" id="129578"/>
    <lineage>
        <taxon>Bacteria</taxon>
        <taxon>Pseudomonadati</taxon>
        <taxon>Pseudomonadota</taxon>
        <taxon>Gammaproteobacteria</taxon>
        <taxon>Aeromonadales</taxon>
        <taxon>Aeromonadaceae</taxon>
        <taxon>Oceanimonas</taxon>
    </lineage>
</organism>
<evidence type="ECO:0000256" key="1">
    <source>
        <dbReference type="ARBA" id="ARBA00004117"/>
    </source>
</evidence>
<keyword evidence="13" id="KW-1185">Reference proteome</keyword>
<dbReference type="NCBIfam" id="NF004238">
    <property type="entry name" value="PRK05682.1-1"/>
    <property type="match status" value="1"/>
</dbReference>
<dbReference type="Gene3D" id="2.60.98.20">
    <property type="entry name" value="Flagellar hook protein FlgE"/>
    <property type="match status" value="1"/>
</dbReference>
<feature type="domain" description="Flagellar hook protein FlgE D2" evidence="8">
    <location>
        <begin position="154"/>
        <end position="302"/>
    </location>
</feature>
<keyword evidence="10" id="KW-0969">Cilium</keyword>
<keyword evidence="4 5" id="KW-0975">Bacterial flagellum</keyword>
<dbReference type="GO" id="GO:0005829">
    <property type="term" value="C:cytosol"/>
    <property type="evidence" value="ECO:0007669"/>
    <property type="project" value="TreeGrafter"/>
</dbReference>
<feature type="domain" description="Flagellar hook protein FlgE/F/G-like D1" evidence="9">
    <location>
        <begin position="76"/>
        <end position="133"/>
    </location>
</feature>
<evidence type="ECO:0000313" key="10">
    <source>
        <dbReference type="EMBL" id="OYD25784.1"/>
    </source>
</evidence>
<evidence type="ECO:0000256" key="3">
    <source>
        <dbReference type="ARBA" id="ARBA00019015"/>
    </source>
</evidence>
<comment type="function">
    <text evidence="5">A flexible structure which links the flagellar filament to the drive apparatus in the basal body.</text>
</comment>
<dbReference type="RefSeq" id="WP_094276973.1">
    <property type="nucleotide sequence ID" value="NZ_JBLWZI010000001.1"/>
</dbReference>
<dbReference type="GO" id="GO:0009424">
    <property type="term" value="C:bacterial-type flagellum hook"/>
    <property type="evidence" value="ECO:0007669"/>
    <property type="project" value="TreeGrafter"/>
</dbReference>
<evidence type="ECO:0000313" key="11">
    <source>
        <dbReference type="EMBL" id="TDW60208.1"/>
    </source>
</evidence>
<keyword evidence="10" id="KW-0282">Flagellum</keyword>
<accession>A0A235CN23</accession>
<dbReference type="OrthoDB" id="8578401at2"/>